<comment type="caution">
    <text evidence="1">The sequence shown here is derived from an EMBL/GenBank/DDBJ whole genome shotgun (WGS) entry which is preliminary data.</text>
</comment>
<keyword evidence="2" id="KW-1185">Reference proteome</keyword>
<dbReference type="OrthoDB" id="2034203at2"/>
<evidence type="ECO:0000313" key="2">
    <source>
        <dbReference type="Proteomes" id="UP000186102"/>
    </source>
</evidence>
<dbReference type="AlphaFoldDB" id="A0A1Q8QP45"/>
<dbReference type="RefSeq" id="WP_075366176.1">
    <property type="nucleotide sequence ID" value="NZ_MLBF01000036.1"/>
</dbReference>
<sequence length="270" mass="31601">MTDYEDLFKQMVVVEKELKDKINSLQKLFKSLSKNMEKGDLKSWNKDLGAMRVYLKEQETLMEGMQNQVDDFGIRAYVENGDFAEQMLAYCDRLEVDVKGDYPNYEMFPFRVRVDTENLDLYLDRKRIQCLRPLAFVQDVKASRDKLLKAAFDPRGFVKELAAAYDLMLLKQNQGKLSTSVVGDIYLKSLYTLLTPMRRFRKDYDQQSFAFDLARLYATDIRSTEDGRQFQFGPSRNINKAIRILDQDGREQYLATIRFFEVAVPELDLS</sequence>
<gene>
    <name evidence="1" type="ORF">DSOL_3733</name>
</gene>
<name>A0A1Q8QP45_9FIRM</name>
<reference evidence="1 2" key="1">
    <citation type="submission" date="2016-09" db="EMBL/GenBank/DDBJ databases">
        <title>Complete genome of Desulfosporosinus sp. OL.</title>
        <authorList>
            <person name="Mardanov A."/>
            <person name="Beletsky A."/>
            <person name="Panova A."/>
            <person name="Karnachuk O."/>
            <person name="Ravin N."/>
        </authorList>
    </citation>
    <scope>NUCLEOTIDE SEQUENCE [LARGE SCALE GENOMIC DNA]</scope>
    <source>
        <strain evidence="1 2">OL</strain>
    </source>
</reference>
<proteinExistence type="predicted"/>
<organism evidence="1 2">
    <name type="scientific">Desulfosporosinus metallidurans</name>
    <dbReference type="NCBI Taxonomy" id="1888891"/>
    <lineage>
        <taxon>Bacteria</taxon>
        <taxon>Bacillati</taxon>
        <taxon>Bacillota</taxon>
        <taxon>Clostridia</taxon>
        <taxon>Eubacteriales</taxon>
        <taxon>Desulfitobacteriaceae</taxon>
        <taxon>Desulfosporosinus</taxon>
    </lineage>
</organism>
<protein>
    <submittedName>
        <fullName evidence="1">Uncharacterized protein</fullName>
    </submittedName>
</protein>
<accession>A0A1Q8QP45</accession>
<evidence type="ECO:0000313" key="1">
    <source>
        <dbReference type="EMBL" id="OLN29072.1"/>
    </source>
</evidence>
<dbReference type="STRING" id="1888891.DSOL_3733"/>
<dbReference type="EMBL" id="MLBF01000036">
    <property type="protein sequence ID" value="OLN29072.1"/>
    <property type="molecule type" value="Genomic_DNA"/>
</dbReference>
<dbReference type="Proteomes" id="UP000186102">
    <property type="component" value="Unassembled WGS sequence"/>
</dbReference>